<evidence type="ECO:0000313" key="8">
    <source>
        <dbReference type="EMBL" id="KIJ37445.1"/>
    </source>
</evidence>
<dbReference type="GO" id="GO:0006446">
    <property type="term" value="P:regulation of translational initiation"/>
    <property type="evidence" value="ECO:0007669"/>
    <property type="project" value="TreeGrafter"/>
</dbReference>
<dbReference type="OrthoDB" id="69641at2759"/>
<dbReference type="GO" id="GO:0140469">
    <property type="term" value="P:GCN2-mediated signaling"/>
    <property type="evidence" value="ECO:0007669"/>
    <property type="project" value="TreeGrafter"/>
</dbReference>
<evidence type="ECO:0000313" key="9">
    <source>
        <dbReference type="Proteomes" id="UP000054279"/>
    </source>
</evidence>
<sequence length="341" mass="37989">MSLSSRPASPLPADHVEKLNEYIQALYVDREPIASELEVLSSIYGETAIRLWGQNGSGTIRYEVDTNLTQFEDVPLQILVSLSPAYPATAPPQLQLLSRYIGAFSVDQELFGEVLKTFISSKSGIEFVPDSVAVFDGIQSVIERCSTWYSEKLSEEKAGELLREEERSLRHANEDEHTKVSLPPAIDERIPIQSSMPEGIEIIEAEPIIDRKSAFVGRACRITHPSQVGPILSYLLSDKRIARAAHPIINAWRCSVDGVMHQDNDDDGETAAGGRMAHLLQIMELDHVLVIVTRYFGGILLGADRFKHINQAARAALERGRFLDAEDKPKSSTKQNTRRRN</sequence>
<dbReference type="Gene3D" id="3.10.110.10">
    <property type="entry name" value="Ubiquitin Conjugating Enzyme"/>
    <property type="match status" value="1"/>
</dbReference>
<dbReference type="InterPro" id="IPR016135">
    <property type="entry name" value="UBQ-conjugating_enzyme/RWD"/>
</dbReference>
<evidence type="ECO:0000256" key="4">
    <source>
        <dbReference type="ARBA" id="ARBA00022491"/>
    </source>
</evidence>
<reference evidence="8 9" key="1">
    <citation type="submission" date="2014-06" db="EMBL/GenBank/DDBJ databases">
        <title>Evolutionary Origins and Diversification of the Mycorrhizal Mutualists.</title>
        <authorList>
            <consortium name="DOE Joint Genome Institute"/>
            <consortium name="Mycorrhizal Genomics Consortium"/>
            <person name="Kohler A."/>
            <person name="Kuo A."/>
            <person name="Nagy L.G."/>
            <person name="Floudas D."/>
            <person name="Copeland A."/>
            <person name="Barry K.W."/>
            <person name="Cichocki N."/>
            <person name="Veneault-Fourrey C."/>
            <person name="LaButti K."/>
            <person name="Lindquist E.A."/>
            <person name="Lipzen A."/>
            <person name="Lundell T."/>
            <person name="Morin E."/>
            <person name="Murat C."/>
            <person name="Riley R."/>
            <person name="Ohm R."/>
            <person name="Sun H."/>
            <person name="Tunlid A."/>
            <person name="Henrissat B."/>
            <person name="Grigoriev I.V."/>
            <person name="Hibbett D.S."/>
            <person name="Martin F."/>
        </authorList>
    </citation>
    <scope>NUCLEOTIDE SEQUENCE [LARGE SCALE GENOMIC DNA]</scope>
    <source>
        <strain evidence="8 9">SS14</strain>
    </source>
</reference>
<evidence type="ECO:0000256" key="5">
    <source>
        <dbReference type="ARBA" id="ARBA00022845"/>
    </source>
</evidence>
<dbReference type="PANTHER" id="PTHR16301:SF24">
    <property type="entry name" value="RWD DOMAIN-CONTAINING PROTEIN"/>
    <property type="match status" value="1"/>
</dbReference>
<comment type="similarity">
    <text evidence="2">Belongs to the IMPACT family.</text>
</comment>
<dbReference type="InterPro" id="IPR023582">
    <property type="entry name" value="Impact"/>
</dbReference>
<evidence type="ECO:0000256" key="2">
    <source>
        <dbReference type="ARBA" id="ARBA00007665"/>
    </source>
</evidence>
<dbReference type="Pfam" id="PF01205">
    <property type="entry name" value="Impact_N"/>
    <property type="match status" value="1"/>
</dbReference>
<dbReference type="InterPro" id="IPR006575">
    <property type="entry name" value="RWD_dom"/>
</dbReference>
<keyword evidence="9" id="KW-1185">Reference proteome</keyword>
<comment type="subcellular location">
    <subcellularLocation>
        <location evidence="1">Cytoplasm</location>
    </subcellularLocation>
</comment>
<keyword evidence="3" id="KW-0963">Cytoplasm</keyword>
<feature type="domain" description="RWD" evidence="7">
    <location>
        <begin position="35"/>
        <end position="148"/>
    </location>
</feature>
<dbReference type="HOGENOM" id="CLU_045276_0_0_1"/>
<accession>A0A0C9VIS2</accession>
<dbReference type="AlphaFoldDB" id="A0A0C9VIS2"/>
<organism evidence="8 9">
    <name type="scientific">Sphaerobolus stellatus (strain SS14)</name>
    <dbReference type="NCBI Taxonomy" id="990650"/>
    <lineage>
        <taxon>Eukaryota</taxon>
        <taxon>Fungi</taxon>
        <taxon>Dikarya</taxon>
        <taxon>Basidiomycota</taxon>
        <taxon>Agaricomycotina</taxon>
        <taxon>Agaricomycetes</taxon>
        <taxon>Phallomycetidae</taxon>
        <taxon>Geastrales</taxon>
        <taxon>Sphaerobolaceae</taxon>
        <taxon>Sphaerobolus</taxon>
    </lineage>
</organism>
<protein>
    <recommendedName>
        <fullName evidence="7">RWD domain-containing protein</fullName>
    </recommendedName>
</protein>
<gene>
    <name evidence="8" type="ORF">M422DRAFT_33768</name>
</gene>
<dbReference type="InterPro" id="IPR036956">
    <property type="entry name" value="Impact_N_sf"/>
</dbReference>
<dbReference type="Proteomes" id="UP000054279">
    <property type="component" value="Unassembled WGS sequence"/>
</dbReference>
<evidence type="ECO:0000256" key="1">
    <source>
        <dbReference type="ARBA" id="ARBA00004496"/>
    </source>
</evidence>
<keyword evidence="4" id="KW-0678">Repressor</keyword>
<keyword evidence="5" id="KW-0810">Translation regulation</keyword>
<proteinExistence type="inferred from homology"/>
<dbReference type="SUPFAM" id="SSF54211">
    <property type="entry name" value="Ribosomal protein S5 domain 2-like"/>
    <property type="match status" value="1"/>
</dbReference>
<dbReference type="PROSITE" id="PS50908">
    <property type="entry name" value="RWD"/>
    <property type="match status" value="1"/>
</dbReference>
<dbReference type="SUPFAM" id="SSF54495">
    <property type="entry name" value="UBC-like"/>
    <property type="match status" value="1"/>
</dbReference>
<evidence type="ECO:0000256" key="3">
    <source>
        <dbReference type="ARBA" id="ARBA00022490"/>
    </source>
</evidence>
<evidence type="ECO:0000256" key="6">
    <source>
        <dbReference type="ARBA" id="ARBA00023016"/>
    </source>
</evidence>
<dbReference type="InterPro" id="IPR001498">
    <property type="entry name" value="Impact_N"/>
</dbReference>
<dbReference type="Pfam" id="PF05773">
    <property type="entry name" value="RWD"/>
    <property type="match status" value="1"/>
</dbReference>
<dbReference type="GO" id="GO:0005737">
    <property type="term" value="C:cytoplasm"/>
    <property type="evidence" value="ECO:0007669"/>
    <property type="project" value="UniProtKB-SubCell"/>
</dbReference>
<keyword evidence="6" id="KW-0346">Stress response</keyword>
<name>A0A0C9VIS2_SPHS4</name>
<dbReference type="InterPro" id="IPR020568">
    <property type="entry name" value="Ribosomal_Su5_D2-typ_SF"/>
</dbReference>
<dbReference type="EMBL" id="KN837169">
    <property type="protein sequence ID" value="KIJ37445.1"/>
    <property type="molecule type" value="Genomic_DNA"/>
</dbReference>
<evidence type="ECO:0000259" key="7">
    <source>
        <dbReference type="PROSITE" id="PS50908"/>
    </source>
</evidence>
<dbReference type="PANTHER" id="PTHR16301">
    <property type="entry name" value="IMPACT-RELATED"/>
    <property type="match status" value="1"/>
</dbReference>
<dbReference type="Gene3D" id="3.30.230.30">
    <property type="entry name" value="Impact, N-terminal domain"/>
    <property type="match status" value="1"/>
</dbReference>